<keyword evidence="12" id="KW-1185">Reference proteome</keyword>
<keyword evidence="5 8" id="KW-0560">Oxidoreductase</keyword>
<dbReference type="Pfam" id="PF01488">
    <property type="entry name" value="Shikimate_DH"/>
    <property type="match status" value="1"/>
</dbReference>
<dbReference type="RefSeq" id="WP_256705354.1">
    <property type="nucleotide sequence ID" value="NZ_JBHSFT010000001.1"/>
</dbReference>
<sequence length="277" mass="30882">MKKLFGVLGNPIAHSLSPLIQNRAYASVNIHAYFQPFHVEQKDLENAVKGMKALGIEGFMVTVPFKSEILSYLDELTPTALTTGAVNVVHLIDGKYVGFNLDGQAWLSAAKEDMGISELTNEHVLLIGAGGAARSIYYTLSQHNHVKIDIANRTLEKAENLKGLNENRIKTRTISLEEAEDNLEQYDIIVQTTSIGMWPHKHETPIQVKKLKENVFVSDIIYNPYETAFLKQARNKGAFTQNGIKMLASQNAYCIEKWTGSCVDSGKMVDILEESLR</sequence>
<dbReference type="Proteomes" id="UP001595988">
    <property type="component" value="Unassembled WGS sequence"/>
</dbReference>
<evidence type="ECO:0000259" key="9">
    <source>
        <dbReference type="Pfam" id="PF01488"/>
    </source>
</evidence>
<feature type="binding site" evidence="8">
    <location>
        <position position="220"/>
    </location>
    <ligand>
        <name>NADP(+)</name>
        <dbReference type="ChEBI" id="CHEBI:58349"/>
    </ligand>
</feature>
<dbReference type="NCBIfam" id="TIGR00507">
    <property type="entry name" value="aroE"/>
    <property type="match status" value="1"/>
</dbReference>
<comment type="similarity">
    <text evidence="8">Belongs to the shikimate dehydrogenase family.</text>
</comment>
<feature type="binding site" evidence="8">
    <location>
        <position position="102"/>
    </location>
    <ligand>
        <name>shikimate</name>
        <dbReference type="ChEBI" id="CHEBI:36208"/>
    </ligand>
</feature>
<feature type="binding site" evidence="8">
    <location>
        <begin position="15"/>
        <end position="17"/>
    </location>
    <ligand>
        <name>shikimate</name>
        <dbReference type="ChEBI" id="CHEBI:36208"/>
    </ligand>
</feature>
<feature type="active site" description="Proton acceptor" evidence="8">
    <location>
        <position position="66"/>
    </location>
</feature>
<dbReference type="Gene3D" id="3.40.50.10860">
    <property type="entry name" value="Leucine Dehydrogenase, chain A, domain 1"/>
    <property type="match status" value="1"/>
</dbReference>
<comment type="pathway">
    <text evidence="1 8">Metabolic intermediate biosynthesis; chorismate biosynthesis; chorismate from D-erythrose 4-phosphate and phosphoenolpyruvate: step 4/7.</text>
</comment>
<evidence type="ECO:0000256" key="5">
    <source>
        <dbReference type="ARBA" id="ARBA00023002"/>
    </source>
</evidence>
<feature type="domain" description="Quinate/shikimate 5-dehydrogenase/glutamyl-tRNA reductase" evidence="9">
    <location>
        <begin position="115"/>
        <end position="195"/>
    </location>
</feature>
<comment type="subunit">
    <text evidence="8">Homodimer.</text>
</comment>
<evidence type="ECO:0000256" key="3">
    <source>
        <dbReference type="ARBA" id="ARBA00022605"/>
    </source>
</evidence>
<evidence type="ECO:0000256" key="1">
    <source>
        <dbReference type="ARBA" id="ARBA00004871"/>
    </source>
</evidence>
<feature type="domain" description="Shikimate dehydrogenase substrate binding N-terminal" evidence="10">
    <location>
        <begin position="7"/>
        <end position="89"/>
    </location>
</feature>
<dbReference type="CDD" id="cd01065">
    <property type="entry name" value="NAD_bind_Shikimate_DH"/>
    <property type="match status" value="1"/>
</dbReference>
<feature type="binding site" evidence="8">
    <location>
        <position position="250"/>
    </location>
    <ligand>
        <name>shikimate</name>
        <dbReference type="ChEBI" id="CHEBI:36208"/>
    </ligand>
</feature>
<dbReference type="InterPro" id="IPR011342">
    <property type="entry name" value="Shikimate_DH"/>
</dbReference>
<evidence type="ECO:0000256" key="8">
    <source>
        <dbReference type="HAMAP-Rule" id="MF_00222"/>
    </source>
</evidence>
<reference evidence="12" key="1">
    <citation type="journal article" date="2019" name="Int. J. Syst. Evol. Microbiol.">
        <title>The Global Catalogue of Microorganisms (GCM) 10K type strain sequencing project: providing services to taxonomists for standard genome sequencing and annotation.</title>
        <authorList>
            <consortium name="The Broad Institute Genomics Platform"/>
            <consortium name="The Broad Institute Genome Sequencing Center for Infectious Disease"/>
            <person name="Wu L."/>
            <person name="Ma J."/>
        </authorList>
    </citation>
    <scope>NUCLEOTIDE SEQUENCE [LARGE SCALE GENOMIC DNA]</scope>
    <source>
        <strain evidence="12">CCUG 37257</strain>
    </source>
</reference>
<feature type="binding site" evidence="8">
    <location>
        <position position="87"/>
    </location>
    <ligand>
        <name>shikimate</name>
        <dbReference type="ChEBI" id="CHEBI:36208"/>
    </ligand>
</feature>
<feature type="binding site" evidence="8">
    <location>
        <position position="243"/>
    </location>
    <ligand>
        <name>NADP(+)</name>
        <dbReference type="ChEBI" id="CHEBI:58349"/>
    </ligand>
</feature>
<evidence type="ECO:0000313" key="12">
    <source>
        <dbReference type="Proteomes" id="UP001595988"/>
    </source>
</evidence>
<evidence type="ECO:0000313" key="11">
    <source>
        <dbReference type="EMBL" id="MFC4660667.1"/>
    </source>
</evidence>
<evidence type="ECO:0000256" key="4">
    <source>
        <dbReference type="ARBA" id="ARBA00022857"/>
    </source>
</evidence>
<dbReference type="InterPro" id="IPR046346">
    <property type="entry name" value="Aminoacid_DH-like_N_sf"/>
</dbReference>
<organism evidence="11 12">
    <name type="scientific">Oceanobacillus aidingensis</name>
    <dbReference type="NCBI Taxonomy" id="645964"/>
    <lineage>
        <taxon>Bacteria</taxon>
        <taxon>Bacillati</taxon>
        <taxon>Bacillota</taxon>
        <taxon>Bacilli</taxon>
        <taxon>Bacillales</taxon>
        <taxon>Bacillaceae</taxon>
        <taxon>Oceanobacillus</taxon>
    </lineage>
</organism>
<evidence type="ECO:0000256" key="2">
    <source>
        <dbReference type="ARBA" id="ARBA00012962"/>
    </source>
</evidence>
<feature type="binding site" evidence="8">
    <location>
        <begin position="152"/>
        <end position="157"/>
    </location>
    <ligand>
        <name>NADP(+)</name>
        <dbReference type="ChEBI" id="CHEBI:58349"/>
    </ligand>
</feature>
<dbReference type="InterPro" id="IPR036291">
    <property type="entry name" value="NAD(P)-bd_dom_sf"/>
</dbReference>
<dbReference type="InterPro" id="IPR006151">
    <property type="entry name" value="Shikm_DH/Glu-tRNA_Rdtase"/>
</dbReference>
<dbReference type="EC" id="1.1.1.25" evidence="2 8"/>
<comment type="caution">
    <text evidence="11">The sequence shown here is derived from an EMBL/GenBank/DDBJ whole genome shotgun (WGS) entry which is preliminary data.</text>
</comment>
<dbReference type="Pfam" id="PF08501">
    <property type="entry name" value="Shikimate_dh_N"/>
    <property type="match status" value="1"/>
</dbReference>
<dbReference type="PANTHER" id="PTHR21089">
    <property type="entry name" value="SHIKIMATE DEHYDROGENASE"/>
    <property type="match status" value="1"/>
</dbReference>
<evidence type="ECO:0000256" key="6">
    <source>
        <dbReference type="ARBA" id="ARBA00023141"/>
    </source>
</evidence>
<feature type="binding site" evidence="8">
    <location>
        <position position="222"/>
    </location>
    <ligand>
        <name>shikimate</name>
        <dbReference type="ChEBI" id="CHEBI:36208"/>
    </ligand>
</feature>
<comment type="caution">
    <text evidence="8">Lacks conserved residue(s) required for the propagation of feature annotation.</text>
</comment>
<dbReference type="SUPFAM" id="SSF51735">
    <property type="entry name" value="NAD(P)-binding Rossmann-fold domains"/>
    <property type="match status" value="1"/>
</dbReference>
<evidence type="ECO:0000256" key="7">
    <source>
        <dbReference type="ARBA" id="ARBA00049442"/>
    </source>
</evidence>
<dbReference type="PANTHER" id="PTHR21089:SF1">
    <property type="entry name" value="BIFUNCTIONAL 3-DEHYDROQUINATE DEHYDRATASE_SHIKIMATE DEHYDROGENASE, CHLOROPLASTIC"/>
    <property type="match status" value="1"/>
</dbReference>
<keyword evidence="4 8" id="KW-0521">NADP</keyword>
<protein>
    <recommendedName>
        <fullName evidence="2 8">Shikimate dehydrogenase (NADP(+))</fullName>
        <shortName evidence="8">SDH</shortName>
        <ecNumber evidence="2 8">1.1.1.25</ecNumber>
    </recommendedName>
</protein>
<gene>
    <name evidence="8 11" type="primary">aroE</name>
    <name evidence="11" type="ORF">ACFO3P_00275</name>
</gene>
<comment type="function">
    <text evidence="8">Involved in the biosynthesis of the chorismate, which leads to the biosynthesis of aromatic amino acids. Catalyzes the reversible NADPH linked reduction of 3-dehydroshikimate (DHSA) to yield shikimate (SA).</text>
</comment>
<keyword evidence="3 8" id="KW-0028">Amino-acid biosynthesis</keyword>
<feature type="binding site" evidence="8">
    <location>
        <position position="62"/>
    </location>
    <ligand>
        <name>shikimate</name>
        <dbReference type="ChEBI" id="CHEBI:36208"/>
    </ligand>
</feature>
<proteinExistence type="inferred from homology"/>
<accession>A0ABV9JSB4</accession>
<dbReference type="GO" id="GO:0004764">
    <property type="term" value="F:shikimate 3-dehydrogenase (NADP+) activity"/>
    <property type="evidence" value="ECO:0007669"/>
    <property type="project" value="UniProtKB-EC"/>
</dbReference>
<evidence type="ECO:0000259" key="10">
    <source>
        <dbReference type="Pfam" id="PF08501"/>
    </source>
</evidence>
<dbReference type="SUPFAM" id="SSF53223">
    <property type="entry name" value="Aminoacid dehydrogenase-like, N-terminal domain"/>
    <property type="match status" value="1"/>
</dbReference>
<dbReference type="HAMAP" id="MF_00222">
    <property type="entry name" value="Shikimate_DH_AroE"/>
    <property type="match status" value="1"/>
</dbReference>
<dbReference type="InterPro" id="IPR022893">
    <property type="entry name" value="Shikimate_DH_fam"/>
</dbReference>
<comment type="catalytic activity">
    <reaction evidence="7 8">
        <text>shikimate + NADP(+) = 3-dehydroshikimate + NADPH + H(+)</text>
        <dbReference type="Rhea" id="RHEA:17737"/>
        <dbReference type="ChEBI" id="CHEBI:15378"/>
        <dbReference type="ChEBI" id="CHEBI:16630"/>
        <dbReference type="ChEBI" id="CHEBI:36208"/>
        <dbReference type="ChEBI" id="CHEBI:57783"/>
        <dbReference type="ChEBI" id="CHEBI:58349"/>
        <dbReference type="EC" id="1.1.1.25"/>
    </reaction>
</comment>
<name>A0ABV9JSB4_9BACI</name>
<feature type="binding site" evidence="8">
    <location>
        <begin position="128"/>
        <end position="132"/>
    </location>
    <ligand>
        <name>NADP(+)</name>
        <dbReference type="ChEBI" id="CHEBI:58349"/>
    </ligand>
</feature>
<dbReference type="Gene3D" id="3.40.50.720">
    <property type="entry name" value="NAD(P)-binding Rossmann-like Domain"/>
    <property type="match status" value="1"/>
</dbReference>
<dbReference type="EMBL" id="JBHSFT010000001">
    <property type="protein sequence ID" value="MFC4660667.1"/>
    <property type="molecule type" value="Genomic_DNA"/>
</dbReference>
<dbReference type="InterPro" id="IPR013708">
    <property type="entry name" value="Shikimate_DH-bd_N"/>
</dbReference>
<keyword evidence="6 8" id="KW-0057">Aromatic amino acid biosynthesis</keyword>